<dbReference type="Proteomes" id="UP000324222">
    <property type="component" value="Unassembled WGS sequence"/>
</dbReference>
<accession>A0A5B7DMI8</accession>
<protein>
    <submittedName>
        <fullName evidence="1">Uncharacterized protein</fullName>
    </submittedName>
</protein>
<reference evidence="1 2" key="1">
    <citation type="submission" date="2019-05" db="EMBL/GenBank/DDBJ databases">
        <title>Another draft genome of Portunus trituberculatus and its Hox gene families provides insights of decapod evolution.</title>
        <authorList>
            <person name="Jeong J.-H."/>
            <person name="Song I."/>
            <person name="Kim S."/>
            <person name="Choi T."/>
            <person name="Kim D."/>
            <person name="Ryu S."/>
            <person name="Kim W."/>
        </authorList>
    </citation>
    <scope>NUCLEOTIDE SEQUENCE [LARGE SCALE GENOMIC DNA]</scope>
    <source>
        <tissue evidence="1">Muscle</tissue>
    </source>
</reference>
<dbReference type="AlphaFoldDB" id="A0A5B7DMI8"/>
<evidence type="ECO:0000313" key="2">
    <source>
        <dbReference type="Proteomes" id="UP000324222"/>
    </source>
</evidence>
<name>A0A5B7DMI8_PORTR</name>
<keyword evidence="2" id="KW-1185">Reference proteome</keyword>
<sequence length="82" mass="9371">MTRALQAAAQVVRSAVHVEFLYIINSSQNTIACPHHCLSRLQQSKSHYIRRDLNKWNTCKGYSMIGLTLSSFRQPKKYGGLF</sequence>
<proteinExistence type="predicted"/>
<evidence type="ECO:0000313" key="1">
    <source>
        <dbReference type="EMBL" id="MPC22347.1"/>
    </source>
</evidence>
<dbReference type="EMBL" id="VSRR010001077">
    <property type="protein sequence ID" value="MPC22347.1"/>
    <property type="molecule type" value="Genomic_DNA"/>
</dbReference>
<gene>
    <name evidence="1" type="ORF">E2C01_015359</name>
</gene>
<comment type="caution">
    <text evidence="1">The sequence shown here is derived from an EMBL/GenBank/DDBJ whole genome shotgun (WGS) entry which is preliminary data.</text>
</comment>
<organism evidence="1 2">
    <name type="scientific">Portunus trituberculatus</name>
    <name type="common">Swimming crab</name>
    <name type="synonym">Neptunus trituberculatus</name>
    <dbReference type="NCBI Taxonomy" id="210409"/>
    <lineage>
        <taxon>Eukaryota</taxon>
        <taxon>Metazoa</taxon>
        <taxon>Ecdysozoa</taxon>
        <taxon>Arthropoda</taxon>
        <taxon>Crustacea</taxon>
        <taxon>Multicrustacea</taxon>
        <taxon>Malacostraca</taxon>
        <taxon>Eumalacostraca</taxon>
        <taxon>Eucarida</taxon>
        <taxon>Decapoda</taxon>
        <taxon>Pleocyemata</taxon>
        <taxon>Brachyura</taxon>
        <taxon>Eubrachyura</taxon>
        <taxon>Portunoidea</taxon>
        <taxon>Portunidae</taxon>
        <taxon>Portuninae</taxon>
        <taxon>Portunus</taxon>
    </lineage>
</organism>